<feature type="signal peptide" evidence="5">
    <location>
        <begin position="1"/>
        <end position="18"/>
    </location>
</feature>
<comment type="similarity">
    <text evidence="1">Belongs to the peptidase C1 family.</text>
</comment>
<accession>A0A8W8M7E0</accession>
<keyword evidence="4" id="KW-0788">Thiol protease</keyword>
<dbReference type="SUPFAM" id="SSF54001">
    <property type="entry name" value="Cysteine proteinases"/>
    <property type="match status" value="1"/>
</dbReference>
<proteinExistence type="inferred from homology"/>
<keyword evidence="3" id="KW-0378">Hydrolase</keyword>
<sequence>MALKYLLVLEVCVFAAFGGLSDLFLDKEWEEFKRIYSKTYTKQEENRRKSIWLKNIDIINKHNIKVDMGYHSYRLGMNKFGDMMSNEVTSPMNGSRGFPMFNSSMFLPPGNLRLPYTVNWTKKGYVTPVKDQGFCLSCWAFAATGGLEGQHFRKTKKLVRLSEQNLVDCSKENLGCTAGTPENALNYIARNGGLDTEVSYPYVGKNGRCRFRPTEVGANCQGIVRVPAGDELSLQKAVASIGPIVVSLDASKRSFKQYRNGVYDDKACSKKLITHYALIVGYGEFQNKKYWLIKNSWGTSWGMDGYMMLARNQDNMCGIANQAIYPSV</sequence>
<dbReference type="OrthoDB" id="10253408at2759"/>
<evidence type="ECO:0000256" key="2">
    <source>
        <dbReference type="ARBA" id="ARBA00022670"/>
    </source>
</evidence>
<evidence type="ECO:0000313" key="9">
    <source>
        <dbReference type="Proteomes" id="UP000005408"/>
    </source>
</evidence>
<dbReference type="Pfam" id="PF08246">
    <property type="entry name" value="Inhibitor_I29"/>
    <property type="match status" value="1"/>
</dbReference>
<dbReference type="FunFam" id="3.90.70.10:FF:000006">
    <property type="entry name" value="Cathepsin S"/>
    <property type="match status" value="1"/>
</dbReference>
<evidence type="ECO:0000256" key="5">
    <source>
        <dbReference type="SAM" id="SignalP"/>
    </source>
</evidence>
<dbReference type="Pfam" id="PF00112">
    <property type="entry name" value="Peptidase_C1"/>
    <property type="match status" value="1"/>
</dbReference>
<dbReference type="OMA" id="ATHLHHY"/>
<dbReference type="PRINTS" id="PR00705">
    <property type="entry name" value="PAPAIN"/>
</dbReference>
<dbReference type="Gene3D" id="3.90.70.10">
    <property type="entry name" value="Cysteine proteinases"/>
    <property type="match status" value="1"/>
</dbReference>
<dbReference type="PROSITE" id="PS00640">
    <property type="entry name" value="THIOL_PROTEASE_ASN"/>
    <property type="match status" value="1"/>
</dbReference>
<dbReference type="GO" id="GO:0006508">
    <property type="term" value="P:proteolysis"/>
    <property type="evidence" value="ECO:0007669"/>
    <property type="project" value="UniProtKB-KW"/>
</dbReference>
<dbReference type="CDD" id="cd02248">
    <property type="entry name" value="Peptidase_C1A"/>
    <property type="match status" value="1"/>
</dbReference>
<dbReference type="InterPro" id="IPR038765">
    <property type="entry name" value="Papain-like_cys_pep_sf"/>
</dbReference>
<evidence type="ECO:0000256" key="4">
    <source>
        <dbReference type="ARBA" id="ARBA00022807"/>
    </source>
</evidence>
<organism evidence="8 9">
    <name type="scientific">Magallana gigas</name>
    <name type="common">Pacific oyster</name>
    <name type="synonym">Crassostrea gigas</name>
    <dbReference type="NCBI Taxonomy" id="29159"/>
    <lineage>
        <taxon>Eukaryota</taxon>
        <taxon>Metazoa</taxon>
        <taxon>Spiralia</taxon>
        <taxon>Lophotrochozoa</taxon>
        <taxon>Mollusca</taxon>
        <taxon>Bivalvia</taxon>
        <taxon>Autobranchia</taxon>
        <taxon>Pteriomorphia</taxon>
        <taxon>Ostreida</taxon>
        <taxon>Ostreoidea</taxon>
        <taxon>Ostreidae</taxon>
        <taxon>Magallana</taxon>
    </lineage>
</organism>
<keyword evidence="5" id="KW-0732">Signal</keyword>
<dbReference type="InterPro" id="IPR025661">
    <property type="entry name" value="Pept_asp_AS"/>
</dbReference>
<protein>
    <recommendedName>
        <fullName evidence="10">Cathepsin L</fullName>
    </recommendedName>
</protein>
<dbReference type="InterPro" id="IPR039417">
    <property type="entry name" value="Peptidase_C1A_papain-like"/>
</dbReference>
<dbReference type="PANTHER" id="PTHR12411">
    <property type="entry name" value="CYSTEINE PROTEASE FAMILY C1-RELATED"/>
    <property type="match status" value="1"/>
</dbReference>
<evidence type="ECO:0000259" key="7">
    <source>
        <dbReference type="SMART" id="SM00848"/>
    </source>
</evidence>
<reference evidence="8" key="1">
    <citation type="submission" date="2022-08" db="UniProtKB">
        <authorList>
            <consortium name="EnsemblMetazoa"/>
        </authorList>
    </citation>
    <scope>IDENTIFICATION</scope>
    <source>
        <strain evidence="8">05x7-T-G4-1.051#20</strain>
    </source>
</reference>
<feature type="domain" description="Peptidase C1A papain C-terminal" evidence="6">
    <location>
        <begin position="114"/>
        <end position="327"/>
    </location>
</feature>
<dbReference type="GO" id="GO:0008234">
    <property type="term" value="F:cysteine-type peptidase activity"/>
    <property type="evidence" value="ECO:0007669"/>
    <property type="project" value="UniProtKB-KW"/>
</dbReference>
<dbReference type="AlphaFoldDB" id="A0A8W8M7E0"/>
<evidence type="ECO:0000256" key="3">
    <source>
        <dbReference type="ARBA" id="ARBA00022801"/>
    </source>
</evidence>
<dbReference type="SMART" id="SM00645">
    <property type="entry name" value="Pept_C1"/>
    <property type="match status" value="1"/>
</dbReference>
<evidence type="ECO:0000259" key="6">
    <source>
        <dbReference type="SMART" id="SM00645"/>
    </source>
</evidence>
<dbReference type="InterPro" id="IPR013128">
    <property type="entry name" value="Peptidase_C1A"/>
</dbReference>
<evidence type="ECO:0000313" key="8">
    <source>
        <dbReference type="EnsemblMetazoa" id="G3171.5:cds"/>
    </source>
</evidence>
<dbReference type="InterPro" id="IPR000668">
    <property type="entry name" value="Peptidase_C1A_C"/>
</dbReference>
<name>A0A8W8M7E0_MAGGI</name>
<dbReference type="EnsemblMetazoa" id="G3171.5">
    <property type="protein sequence ID" value="G3171.5:cds"/>
    <property type="gene ID" value="G3171"/>
</dbReference>
<evidence type="ECO:0000256" key="1">
    <source>
        <dbReference type="ARBA" id="ARBA00008455"/>
    </source>
</evidence>
<evidence type="ECO:0008006" key="10">
    <source>
        <dbReference type="Google" id="ProtNLM"/>
    </source>
</evidence>
<keyword evidence="9" id="KW-1185">Reference proteome</keyword>
<dbReference type="InterPro" id="IPR013201">
    <property type="entry name" value="Prot_inhib_I29"/>
</dbReference>
<keyword evidence="2" id="KW-0645">Protease</keyword>
<dbReference type="Proteomes" id="UP000005408">
    <property type="component" value="Unassembled WGS sequence"/>
</dbReference>
<dbReference type="SMART" id="SM00848">
    <property type="entry name" value="Inhibitor_I29"/>
    <property type="match status" value="1"/>
</dbReference>
<feature type="chain" id="PRO_5036448683" description="Cathepsin L" evidence="5">
    <location>
        <begin position="19"/>
        <end position="328"/>
    </location>
</feature>
<feature type="domain" description="Cathepsin propeptide inhibitor" evidence="7">
    <location>
        <begin position="29"/>
        <end position="88"/>
    </location>
</feature>